<feature type="region of interest" description="Disordered" evidence="1">
    <location>
        <begin position="30"/>
        <end position="74"/>
    </location>
</feature>
<keyword evidence="3" id="KW-1185">Reference proteome</keyword>
<reference evidence="3" key="1">
    <citation type="submission" date="2016-12" db="EMBL/GenBank/DDBJ databases">
        <authorList>
            <person name="Brunel B."/>
        </authorList>
    </citation>
    <scope>NUCLEOTIDE SEQUENCE [LARGE SCALE GENOMIC DNA]</scope>
</reference>
<evidence type="ECO:0000313" key="2">
    <source>
        <dbReference type="EMBL" id="SJM28262.1"/>
    </source>
</evidence>
<evidence type="ECO:0000313" key="3">
    <source>
        <dbReference type="Proteomes" id="UP000245698"/>
    </source>
</evidence>
<proteinExistence type="predicted"/>
<feature type="compositionally biased region" description="Basic and acidic residues" evidence="1">
    <location>
        <begin position="50"/>
        <end position="67"/>
    </location>
</feature>
<accession>A0A2P9AAU7</accession>
<sequence length="130" mass="14385">MPTLPITVKAHSPRGGLSARSCDWPSWPTFDEHHSSARARTSTVPVDTLSRTEHSYREHNPGSRERVPGGFAPPTTSQVADAIIEAVERNKRLKVRPALFRILFALEAMVPEIMARQSRWATASGQLASE</sequence>
<evidence type="ECO:0000256" key="1">
    <source>
        <dbReference type="SAM" id="MobiDB-lite"/>
    </source>
</evidence>
<dbReference type="Proteomes" id="UP000245698">
    <property type="component" value="Unassembled WGS sequence"/>
</dbReference>
<protein>
    <submittedName>
        <fullName evidence="2">Uncharacterized protein</fullName>
    </submittedName>
</protein>
<organism evidence="2 3">
    <name type="scientific">Mesorhizobium delmotii</name>
    <dbReference type="NCBI Taxonomy" id="1631247"/>
    <lineage>
        <taxon>Bacteria</taxon>
        <taxon>Pseudomonadati</taxon>
        <taxon>Pseudomonadota</taxon>
        <taxon>Alphaproteobacteria</taxon>
        <taxon>Hyphomicrobiales</taxon>
        <taxon>Phyllobacteriaceae</taxon>
        <taxon>Mesorhizobium</taxon>
    </lineage>
</organism>
<dbReference type="AlphaFoldDB" id="A0A2P9AAU7"/>
<dbReference type="EMBL" id="FUIG01000013">
    <property type="protein sequence ID" value="SJM28262.1"/>
    <property type="molecule type" value="Genomic_DNA"/>
</dbReference>
<name>A0A2P9AAU7_9HYPH</name>
<gene>
    <name evidence="2" type="ORF">BQ8482_110192</name>
</gene>